<dbReference type="AlphaFoldDB" id="A0A5E7BHZ7"/>
<evidence type="ECO:0000313" key="3">
    <source>
        <dbReference type="Proteomes" id="UP000381093"/>
    </source>
</evidence>
<evidence type="ECO:0000256" key="1">
    <source>
        <dbReference type="SAM" id="Phobius"/>
    </source>
</evidence>
<evidence type="ECO:0000313" key="2">
    <source>
        <dbReference type="EMBL" id="VVN90950.1"/>
    </source>
</evidence>
<keyword evidence="1" id="KW-1133">Transmembrane helix</keyword>
<name>A0A5E7BHZ7_PSEFL</name>
<dbReference type="SUPFAM" id="SSF103473">
    <property type="entry name" value="MFS general substrate transporter"/>
    <property type="match status" value="1"/>
</dbReference>
<sequence>MSQNFCGRTMASMPPTAEPLTAVTGIGFLLGGSGSVSAGDRVNDYVRLDYKRITFGDRRVPGPALSPGKTGNAKWLIPAQRNMVSDTIAREDQAPGKHSDLRSLLRYPKLWVCALVYFCLVSGNATIAFWTPSVIKSLDVDDNMNIGLLFPG</sequence>
<dbReference type="EMBL" id="CABVHW010000004">
    <property type="protein sequence ID" value="VVN90950.1"/>
    <property type="molecule type" value="Genomic_DNA"/>
</dbReference>
<accession>A0A5E7BHZ7</accession>
<feature type="transmembrane region" description="Helical" evidence="1">
    <location>
        <begin position="109"/>
        <end position="130"/>
    </location>
</feature>
<gene>
    <name evidence="2" type="ORF">PS710_01875</name>
</gene>
<keyword evidence="1" id="KW-0472">Membrane</keyword>
<dbReference type="Proteomes" id="UP000381093">
    <property type="component" value="Unassembled WGS sequence"/>
</dbReference>
<reference evidence="2 3" key="1">
    <citation type="submission" date="2019-09" db="EMBL/GenBank/DDBJ databases">
        <authorList>
            <person name="Chandra G."/>
            <person name="Truman W A."/>
        </authorList>
    </citation>
    <scope>NUCLEOTIDE SEQUENCE [LARGE SCALE GENOMIC DNA]</scope>
    <source>
        <strain evidence="2">PS710</strain>
    </source>
</reference>
<organism evidence="2 3">
    <name type="scientific">Pseudomonas fluorescens</name>
    <dbReference type="NCBI Taxonomy" id="294"/>
    <lineage>
        <taxon>Bacteria</taxon>
        <taxon>Pseudomonadati</taxon>
        <taxon>Pseudomonadota</taxon>
        <taxon>Gammaproteobacteria</taxon>
        <taxon>Pseudomonadales</taxon>
        <taxon>Pseudomonadaceae</taxon>
        <taxon>Pseudomonas</taxon>
    </lineage>
</organism>
<protein>
    <recommendedName>
        <fullName evidence="4">Major facilitator superfamily (MFS) profile domain-containing protein</fullName>
    </recommendedName>
</protein>
<keyword evidence="1" id="KW-0812">Transmembrane</keyword>
<evidence type="ECO:0008006" key="4">
    <source>
        <dbReference type="Google" id="ProtNLM"/>
    </source>
</evidence>
<dbReference type="InterPro" id="IPR036259">
    <property type="entry name" value="MFS_trans_sf"/>
</dbReference>
<proteinExistence type="predicted"/>